<evidence type="ECO:0000256" key="2">
    <source>
        <dbReference type="SAM" id="Phobius"/>
    </source>
</evidence>
<feature type="compositionally biased region" description="Low complexity" evidence="1">
    <location>
        <begin position="158"/>
        <end position="171"/>
    </location>
</feature>
<evidence type="ECO:0000256" key="1">
    <source>
        <dbReference type="SAM" id="MobiDB-lite"/>
    </source>
</evidence>
<gene>
    <name evidence="3" type="ORF">SAMN05216203_0615</name>
</gene>
<dbReference type="EMBL" id="FOYW01000001">
    <property type="protein sequence ID" value="SFR47369.1"/>
    <property type="molecule type" value="Genomic_DNA"/>
</dbReference>
<protein>
    <submittedName>
        <fullName evidence="3">Uncharacterized protein</fullName>
    </submittedName>
</protein>
<proteinExistence type="predicted"/>
<sequence length="387" mass="42500">MVVRGQLLKTAAILLVLAMLLAAFTAGVHDPQPLEHRLVRIQAHESLPGIPGLEDLPLELQAALLDLSDDPLVSLKARAAVIRYPDMAARVFPLYATEPEFHDILRRYGEAILPPLDYFLSNPVATIEAMNTIARRFDQARNYVERWGSDDEGGTGQPSSPAEAEADAPSDQLTPEQRGWYAVNFIDAEGHGFLGQFEVAEDGSVHWIQTERISEGVTDFFTSGIRQLETRQRTGEEIRLSDIGWASVDVLLFTSAVKVLRAGRAVAATTRGASLSTRSAALAARVTGAGRMVLRSARYARWPVIIGAGYLVVRHPAVISDVLAEVARVVGLPAWFMQWLGWTLILLPLLVLARWLLIPLAALLRALVPVLLWLAGKGRERFGRGVW</sequence>
<reference evidence="3 4" key="1">
    <citation type="submission" date="2016-10" db="EMBL/GenBank/DDBJ databases">
        <authorList>
            <person name="de Groot N.N."/>
        </authorList>
    </citation>
    <scope>NUCLEOTIDE SEQUENCE [LARGE SCALE GENOMIC DNA]</scope>
    <source>
        <strain evidence="3 4">CGMCC 1.9167</strain>
    </source>
</reference>
<dbReference type="Proteomes" id="UP000198644">
    <property type="component" value="Unassembled WGS sequence"/>
</dbReference>
<feature type="transmembrane region" description="Helical" evidence="2">
    <location>
        <begin position="356"/>
        <end position="375"/>
    </location>
</feature>
<keyword evidence="2" id="KW-1133">Transmembrane helix</keyword>
<keyword evidence="2" id="KW-0812">Transmembrane</keyword>
<feature type="region of interest" description="Disordered" evidence="1">
    <location>
        <begin position="146"/>
        <end position="172"/>
    </location>
</feature>
<keyword evidence="4" id="KW-1185">Reference proteome</keyword>
<evidence type="ECO:0000313" key="4">
    <source>
        <dbReference type="Proteomes" id="UP000198644"/>
    </source>
</evidence>
<dbReference type="AlphaFoldDB" id="A0A1I6GZ17"/>
<organism evidence="3 4">
    <name type="scientific">Marinobacter daqiaonensis</name>
    <dbReference type="NCBI Taxonomy" id="650891"/>
    <lineage>
        <taxon>Bacteria</taxon>
        <taxon>Pseudomonadati</taxon>
        <taxon>Pseudomonadota</taxon>
        <taxon>Gammaproteobacteria</taxon>
        <taxon>Pseudomonadales</taxon>
        <taxon>Marinobacteraceae</taxon>
        <taxon>Marinobacter</taxon>
    </lineage>
</organism>
<dbReference type="STRING" id="650891.SAMN05216203_0615"/>
<keyword evidence="2" id="KW-0472">Membrane</keyword>
<dbReference type="RefSeq" id="WP_092008815.1">
    <property type="nucleotide sequence ID" value="NZ_FOYW01000001.1"/>
</dbReference>
<name>A0A1I6GZ17_9GAMM</name>
<dbReference type="OrthoDB" id="241383at2"/>
<accession>A0A1I6GZ17</accession>
<evidence type="ECO:0000313" key="3">
    <source>
        <dbReference type="EMBL" id="SFR47369.1"/>
    </source>
</evidence>